<keyword evidence="1" id="KW-0812">Transmembrane</keyword>
<dbReference type="RefSeq" id="WP_203931447.1">
    <property type="nucleotide sequence ID" value="NZ_BOPH01000088.1"/>
</dbReference>
<keyword evidence="1" id="KW-1133">Transmembrane helix</keyword>
<evidence type="ECO:0000313" key="4">
    <source>
        <dbReference type="Proteomes" id="UP000635606"/>
    </source>
</evidence>
<keyword evidence="1" id="KW-0472">Membrane</keyword>
<evidence type="ECO:0000313" key="3">
    <source>
        <dbReference type="EMBL" id="GIJ71592.1"/>
    </source>
</evidence>
<organism evidence="3 4">
    <name type="scientific">Virgisporangium ochraceum</name>
    <dbReference type="NCBI Taxonomy" id="65505"/>
    <lineage>
        <taxon>Bacteria</taxon>
        <taxon>Bacillati</taxon>
        <taxon>Actinomycetota</taxon>
        <taxon>Actinomycetes</taxon>
        <taxon>Micromonosporales</taxon>
        <taxon>Micromonosporaceae</taxon>
        <taxon>Virgisporangium</taxon>
    </lineage>
</organism>
<accession>A0A8J4EGX0</accession>
<feature type="domain" description="UspA" evidence="2">
    <location>
        <begin position="7"/>
        <end position="139"/>
    </location>
</feature>
<evidence type="ECO:0000259" key="2">
    <source>
        <dbReference type="Pfam" id="PF00582"/>
    </source>
</evidence>
<sequence>MDGDLPRVVVGVSTSIAGLAALRFAVAEVRRRQVWLYAVRAWYLHPSCQTAEYRALRTNLAAEAADTIRAAFDAALGGVPADVPVAVVSAGERADRALLRFAENPEDLLVLGGRSGFRWTSWVVRSCLRRAICPVTVVPPPELARAVDRPFSVRTLIRDIERQG</sequence>
<dbReference type="SUPFAM" id="SSF52402">
    <property type="entry name" value="Adenine nucleotide alpha hydrolases-like"/>
    <property type="match status" value="1"/>
</dbReference>
<dbReference type="Gene3D" id="3.40.50.620">
    <property type="entry name" value="HUPs"/>
    <property type="match status" value="1"/>
</dbReference>
<dbReference type="EMBL" id="BOPH01000088">
    <property type="protein sequence ID" value="GIJ71592.1"/>
    <property type="molecule type" value="Genomic_DNA"/>
</dbReference>
<comment type="caution">
    <text evidence="3">The sequence shown here is derived from an EMBL/GenBank/DDBJ whole genome shotgun (WGS) entry which is preliminary data.</text>
</comment>
<proteinExistence type="predicted"/>
<dbReference type="Pfam" id="PF00582">
    <property type="entry name" value="Usp"/>
    <property type="match status" value="1"/>
</dbReference>
<dbReference type="InterPro" id="IPR006016">
    <property type="entry name" value="UspA"/>
</dbReference>
<protein>
    <recommendedName>
        <fullName evidence="2">UspA domain-containing protein</fullName>
    </recommendedName>
</protein>
<gene>
    <name evidence="3" type="ORF">Voc01_065090</name>
</gene>
<name>A0A8J4EGX0_9ACTN</name>
<feature type="transmembrane region" description="Helical" evidence="1">
    <location>
        <begin position="6"/>
        <end position="26"/>
    </location>
</feature>
<dbReference type="AlphaFoldDB" id="A0A8J4EGX0"/>
<keyword evidence="4" id="KW-1185">Reference proteome</keyword>
<dbReference type="InterPro" id="IPR014729">
    <property type="entry name" value="Rossmann-like_a/b/a_fold"/>
</dbReference>
<dbReference type="Proteomes" id="UP000635606">
    <property type="component" value="Unassembled WGS sequence"/>
</dbReference>
<dbReference type="CDD" id="cd00293">
    <property type="entry name" value="USP-like"/>
    <property type="match status" value="1"/>
</dbReference>
<reference evidence="3" key="1">
    <citation type="submission" date="2021-01" db="EMBL/GenBank/DDBJ databases">
        <title>Whole genome shotgun sequence of Virgisporangium ochraceum NBRC 16418.</title>
        <authorList>
            <person name="Komaki H."/>
            <person name="Tamura T."/>
        </authorList>
    </citation>
    <scope>NUCLEOTIDE SEQUENCE</scope>
    <source>
        <strain evidence="3">NBRC 16418</strain>
    </source>
</reference>
<evidence type="ECO:0000256" key="1">
    <source>
        <dbReference type="SAM" id="Phobius"/>
    </source>
</evidence>